<name>A0A2P1PX96_9GAMM</name>
<dbReference type="KEGG" id="xba:C7S18_20820"/>
<feature type="compositionally biased region" description="Basic and acidic residues" evidence="1">
    <location>
        <begin position="281"/>
        <end position="293"/>
    </location>
</feature>
<evidence type="ECO:0000313" key="3">
    <source>
        <dbReference type="EMBL" id="AVP99462.1"/>
    </source>
</evidence>
<evidence type="ECO:0000313" key="4">
    <source>
        <dbReference type="Proteomes" id="UP000241074"/>
    </source>
</evidence>
<keyword evidence="2" id="KW-0732">Signal</keyword>
<feature type="region of interest" description="Disordered" evidence="1">
    <location>
        <begin position="272"/>
        <end position="293"/>
    </location>
</feature>
<keyword evidence="4" id="KW-1185">Reference proteome</keyword>
<reference evidence="3 4" key="1">
    <citation type="submission" date="2018-03" db="EMBL/GenBank/DDBJ databases">
        <title>Ahniella affigens gen. nov., sp. nov., a gammaproteobacterium isolated from sandy soil near a stream.</title>
        <authorList>
            <person name="Ko Y."/>
            <person name="Kim J.-H."/>
        </authorList>
    </citation>
    <scope>NUCLEOTIDE SEQUENCE [LARGE SCALE GENOMIC DNA]</scope>
    <source>
        <strain evidence="3 4">D13</strain>
    </source>
</reference>
<protein>
    <recommendedName>
        <fullName evidence="5">Calcium-binding protein</fullName>
    </recommendedName>
</protein>
<evidence type="ECO:0008006" key="5">
    <source>
        <dbReference type="Google" id="ProtNLM"/>
    </source>
</evidence>
<feature type="chain" id="PRO_5015191580" description="Calcium-binding protein" evidence="2">
    <location>
        <begin position="21"/>
        <end position="293"/>
    </location>
</feature>
<dbReference type="Proteomes" id="UP000241074">
    <property type="component" value="Chromosome"/>
</dbReference>
<gene>
    <name evidence="3" type="ORF">C7S18_20820</name>
</gene>
<accession>A0A2P1PX96</accession>
<dbReference type="OrthoDB" id="1409169at2"/>
<sequence>MHHRLLLAFLLTSLAGAASAETIACASKFVAESIPTQVPLLIFGEIHGTENAPEYVADVACARLRAAPDTKLTVALEYPIQESEHLQRYVNSSGQTKDRDRLLASPFWQREMQDGRSSLAMLTLIEKLRQWRGKAPGLRVTAFDPVEDQAGGPTRDEAMAAHLKQIVQETAPGLTIVLTGNLHARRTPGFGGRPDYKTMASVLDVPFQTYKLVGPRGAYWACTPLCGEQAFGTGTEPDTLPNYDLRTVTPSQEYDGVIDVGAFRIAKPAIGGPSDALPADATRKRQKVEGGHD</sequence>
<feature type="signal peptide" evidence="2">
    <location>
        <begin position="1"/>
        <end position="20"/>
    </location>
</feature>
<evidence type="ECO:0000256" key="1">
    <source>
        <dbReference type="SAM" id="MobiDB-lite"/>
    </source>
</evidence>
<evidence type="ECO:0000256" key="2">
    <source>
        <dbReference type="SAM" id="SignalP"/>
    </source>
</evidence>
<organism evidence="3 4">
    <name type="scientific">Ahniella affigens</name>
    <dbReference type="NCBI Taxonomy" id="2021234"/>
    <lineage>
        <taxon>Bacteria</taxon>
        <taxon>Pseudomonadati</taxon>
        <taxon>Pseudomonadota</taxon>
        <taxon>Gammaproteobacteria</taxon>
        <taxon>Lysobacterales</taxon>
        <taxon>Rhodanobacteraceae</taxon>
        <taxon>Ahniella</taxon>
    </lineage>
</organism>
<proteinExistence type="predicted"/>
<dbReference type="EMBL" id="CP027860">
    <property type="protein sequence ID" value="AVP99462.1"/>
    <property type="molecule type" value="Genomic_DNA"/>
</dbReference>
<dbReference type="RefSeq" id="WP_106893380.1">
    <property type="nucleotide sequence ID" value="NZ_CP027860.1"/>
</dbReference>
<reference evidence="3 4" key="2">
    <citation type="submission" date="2018-03" db="EMBL/GenBank/DDBJ databases">
        <authorList>
            <person name="Keele B.F."/>
        </authorList>
    </citation>
    <scope>NUCLEOTIDE SEQUENCE [LARGE SCALE GENOMIC DNA]</scope>
    <source>
        <strain evidence="3 4">D13</strain>
    </source>
</reference>
<dbReference type="AlphaFoldDB" id="A0A2P1PX96"/>